<evidence type="ECO:0008006" key="4">
    <source>
        <dbReference type="Google" id="ProtNLM"/>
    </source>
</evidence>
<proteinExistence type="predicted"/>
<sequence length="186" mass="19150">MGTTAGRSPRWVGVAALGVGALMFGVPGVAAADGSVSVGSVDSGSAEDIGSGILNELVPGLGDAVTGSVESFGSDDGPTVAPPQTQRCNQASKSGGYGITNTKHLMGRGGPYTFTIVYDTENIPDQIEVFYQGRRLYDTGMIGDNINEGNGSKQIRVPSGTQNYVTVKVTGPDSDTHWSYTVNCPA</sequence>
<dbReference type="Proteomes" id="UP001059836">
    <property type="component" value="Chromosome"/>
</dbReference>
<reference evidence="2" key="1">
    <citation type="journal article" date="2021" name="Nat. Microbiol.">
        <title>Cocultivation of an ultrasmall environmental parasitic bacterium with lytic ability against bacteria associated with wastewater foams.</title>
        <authorList>
            <person name="Batinovic S."/>
            <person name="Rose J.J.A."/>
            <person name="Ratcliffe J."/>
            <person name="Seviour R.J."/>
            <person name="Petrovski S."/>
        </authorList>
    </citation>
    <scope>NUCLEOTIDE SEQUENCE</scope>
    <source>
        <strain evidence="2">CON9</strain>
    </source>
</reference>
<keyword evidence="3" id="KW-1185">Reference proteome</keyword>
<gene>
    <name evidence="2" type="ORF">GII31_00150</name>
</gene>
<feature type="compositionally biased region" description="Polar residues" evidence="1">
    <location>
        <begin position="82"/>
        <end position="95"/>
    </location>
</feature>
<dbReference type="EMBL" id="CP045809">
    <property type="protein sequence ID" value="QHN33554.1"/>
    <property type="molecule type" value="Genomic_DNA"/>
</dbReference>
<feature type="region of interest" description="Disordered" evidence="1">
    <location>
        <begin position="71"/>
        <end position="95"/>
    </location>
</feature>
<evidence type="ECO:0000256" key="1">
    <source>
        <dbReference type="SAM" id="MobiDB-lite"/>
    </source>
</evidence>
<name>A0ABX6IDX9_9ACTN</name>
<protein>
    <recommendedName>
        <fullName evidence="4">Secreted protein</fullName>
    </recommendedName>
</protein>
<organism evidence="2 3">
    <name type="scientific">Gordonia pseudamarae</name>
    <dbReference type="NCBI Taxonomy" id="2831662"/>
    <lineage>
        <taxon>Bacteria</taxon>
        <taxon>Bacillati</taxon>
        <taxon>Actinomycetota</taxon>
        <taxon>Actinomycetes</taxon>
        <taxon>Mycobacteriales</taxon>
        <taxon>Gordoniaceae</taxon>
        <taxon>Gordonia</taxon>
    </lineage>
</organism>
<evidence type="ECO:0000313" key="2">
    <source>
        <dbReference type="EMBL" id="QHN33554.1"/>
    </source>
</evidence>
<accession>A0ABX6IDX9</accession>
<evidence type="ECO:0000313" key="3">
    <source>
        <dbReference type="Proteomes" id="UP001059836"/>
    </source>
</evidence>